<protein>
    <submittedName>
        <fullName evidence="9">AEC family transporter</fullName>
    </submittedName>
</protein>
<evidence type="ECO:0000256" key="7">
    <source>
        <dbReference type="ARBA" id="ARBA00023136"/>
    </source>
</evidence>
<evidence type="ECO:0000256" key="6">
    <source>
        <dbReference type="ARBA" id="ARBA00022989"/>
    </source>
</evidence>
<dbReference type="GO" id="GO:0055085">
    <property type="term" value="P:transmembrane transport"/>
    <property type="evidence" value="ECO:0007669"/>
    <property type="project" value="InterPro"/>
</dbReference>
<evidence type="ECO:0000256" key="8">
    <source>
        <dbReference type="SAM" id="Phobius"/>
    </source>
</evidence>
<organism evidence="9 10">
    <name type="scientific">Gordonia desulfuricans</name>
    <dbReference type="NCBI Taxonomy" id="89051"/>
    <lineage>
        <taxon>Bacteria</taxon>
        <taxon>Bacillati</taxon>
        <taxon>Actinomycetota</taxon>
        <taxon>Actinomycetes</taxon>
        <taxon>Mycobacteriales</taxon>
        <taxon>Gordoniaceae</taxon>
        <taxon>Gordonia</taxon>
    </lineage>
</organism>
<evidence type="ECO:0000256" key="5">
    <source>
        <dbReference type="ARBA" id="ARBA00022692"/>
    </source>
</evidence>
<reference evidence="9 10" key="1">
    <citation type="submission" date="2020-01" db="EMBL/GenBank/DDBJ databases">
        <title>Investigation of new actinobacteria for the biodesulphurisation of diesel fuel.</title>
        <authorList>
            <person name="Athi Narayanan S.M."/>
        </authorList>
    </citation>
    <scope>NUCLEOTIDE SEQUENCE [LARGE SCALE GENOMIC DNA]</scope>
    <source>
        <strain evidence="9 10">213E</strain>
    </source>
</reference>
<feature type="transmembrane region" description="Helical" evidence="8">
    <location>
        <begin position="254"/>
        <end position="274"/>
    </location>
</feature>
<accession>A0A7K3LSQ8</accession>
<feature type="transmembrane region" description="Helical" evidence="8">
    <location>
        <begin position="62"/>
        <end position="82"/>
    </location>
</feature>
<evidence type="ECO:0000256" key="3">
    <source>
        <dbReference type="ARBA" id="ARBA00022448"/>
    </source>
</evidence>
<dbReference type="RefSeq" id="WP_020791238.1">
    <property type="nucleotide sequence ID" value="NZ_JAADZU010000055.1"/>
</dbReference>
<keyword evidence="10" id="KW-1185">Reference proteome</keyword>
<name>A0A7K3LSQ8_9ACTN</name>
<evidence type="ECO:0000313" key="10">
    <source>
        <dbReference type="Proteomes" id="UP000466307"/>
    </source>
</evidence>
<evidence type="ECO:0000256" key="2">
    <source>
        <dbReference type="ARBA" id="ARBA00010145"/>
    </source>
</evidence>
<feature type="transmembrane region" description="Helical" evidence="8">
    <location>
        <begin position="198"/>
        <end position="220"/>
    </location>
</feature>
<dbReference type="InterPro" id="IPR038770">
    <property type="entry name" value="Na+/solute_symporter_sf"/>
</dbReference>
<feature type="transmembrane region" description="Helical" evidence="8">
    <location>
        <begin position="227"/>
        <end position="248"/>
    </location>
</feature>
<dbReference type="AlphaFoldDB" id="A0A7K3LSQ8"/>
<keyword evidence="6 8" id="KW-1133">Transmembrane helix</keyword>
<keyword evidence="3" id="KW-0813">Transport</keyword>
<dbReference type="EMBL" id="JAADZU010000055">
    <property type="protein sequence ID" value="NDK91051.1"/>
    <property type="molecule type" value="Genomic_DNA"/>
</dbReference>
<sequence>MQLVTTAIIPIVLILALGAVLKRRFVTDDRFWRGTEWMSYHVFTPALFVESIAQTPLTEISLVPMVVSLAVPVLTFAVLLVALRRPMRADGPQLTSLVQGSVRINTYIGLVFASALHGANGIAAFALAAAIMVPLVNIVSVTTLSIYGQALGEGAGGPRAIVRQLVTNPLIQGCVAGLALNLGGIGLPAVVAAPIEMLAQPALVTGTLVAGAAITVRIGLRDSIDIVLTAALKLVALPLAGAAIASAFGVTATALAAIVIICAVPTAPSAYILARRMGGDARLMASITGAQTVLSVATLPLVLHLTAVS</sequence>
<dbReference type="Proteomes" id="UP000466307">
    <property type="component" value="Unassembled WGS sequence"/>
</dbReference>
<comment type="caution">
    <text evidence="9">The sequence shown here is derived from an EMBL/GenBank/DDBJ whole genome shotgun (WGS) entry which is preliminary data.</text>
</comment>
<comment type="similarity">
    <text evidence="2">Belongs to the auxin efflux carrier (TC 2.A.69) family.</text>
</comment>
<proteinExistence type="inferred from homology"/>
<dbReference type="PANTHER" id="PTHR36838:SF4">
    <property type="entry name" value="AUXIN EFFLUX CARRIER FAMILY PROTEIN"/>
    <property type="match status" value="1"/>
</dbReference>
<evidence type="ECO:0000256" key="1">
    <source>
        <dbReference type="ARBA" id="ARBA00004651"/>
    </source>
</evidence>
<dbReference type="InterPro" id="IPR004776">
    <property type="entry name" value="Mem_transp_PIN-like"/>
</dbReference>
<dbReference type="Gene3D" id="1.20.1530.20">
    <property type="match status" value="1"/>
</dbReference>
<keyword evidence="7 8" id="KW-0472">Membrane</keyword>
<keyword evidence="5 8" id="KW-0812">Transmembrane</keyword>
<feature type="transmembrane region" description="Helical" evidence="8">
    <location>
        <begin position="281"/>
        <end position="303"/>
    </location>
</feature>
<feature type="transmembrane region" description="Helical" evidence="8">
    <location>
        <begin position="122"/>
        <end position="148"/>
    </location>
</feature>
<evidence type="ECO:0000313" key="9">
    <source>
        <dbReference type="EMBL" id="NDK91051.1"/>
    </source>
</evidence>
<feature type="transmembrane region" description="Helical" evidence="8">
    <location>
        <begin position="169"/>
        <end position="192"/>
    </location>
</feature>
<evidence type="ECO:0000256" key="4">
    <source>
        <dbReference type="ARBA" id="ARBA00022475"/>
    </source>
</evidence>
<dbReference type="PANTHER" id="PTHR36838">
    <property type="entry name" value="AUXIN EFFLUX CARRIER FAMILY PROTEIN"/>
    <property type="match status" value="1"/>
</dbReference>
<comment type="subcellular location">
    <subcellularLocation>
        <location evidence="1">Cell membrane</location>
        <topology evidence="1">Multi-pass membrane protein</topology>
    </subcellularLocation>
</comment>
<gene>
    <name evidence="9" type="ORF">GYA93_15880</name>
</gene>
<dbReference type="GO" id="GO:0005886">
    <property type="term" value="C:plasma membrane"/>
    <property type="evidence" value="ECO:0007669"/>
    <property type="project" value="UniProtKB-SubCell"/>
</dbReference>
<dbReference type="Pfam" id="PF03547">
    <property type="entry name" value="Mem_trans"/>
    <property type="match status" value="1"/>
</dbReference>
<keyword evidence="4" id="KW-1003">Cell membrane</keyword>